<dbReference type="RefSeq" id="WP_255929054.1">
    <property type="nucleotide sequence ID" value="NZ_JANFNH010000019.1"/>
</dbReference>
<sequence length="107" mass="12010">MRDGRWPLWHYVERKMSERELDAHDVLRSLPRVPAGSSQSYGFTISAQPAMYEQAPARLTIAACLVLPDFNLVVGAPFLRVLHHAIKVYTDTPVSPHEITRPTVTSA</sequence>
<dbReference type="EMBL" id="JANFNH010000019">
    <property type="protein sequence ID" value="MCQ4043705.1"/>
    <property type="molecule type" value="Genomic_DNA"/>
</dbReference>
<gene>
    <name evidence="1" type="ORF">NON19_17170</name>
</gene>
<keyword evidence="2" id="KW-1185">Reference proteome</keyword>
<protein>
    <submittedName>
        <fullName evidence="1">Uncharacterized protein</fullName>
    </submittedName>
</protein>
<evidence type="ECO:0000313" key="2">
    <source>
        <dbReference type="Proteomes" id="UP001206206"/>
    </source>
</evidence>
<comment type="caution">
    <text evidence="1">The sequence shown here is derived from an EMBL/GenBank/DDBJ whole genome shotgun (WGS) entry which is preliminary data.</text>
</comment>
<accession>A0ABT1PEA2</accession>
<name>A0ABT1PEA2_9ACTN</name>
<reference evidence="1 2" key="1">
    <citation type="submission" date="2022-06" db="EMBL/GenBank/DDBJ databases">
        <title>Draft genome sequence of type strain Streptomyces rubrisoli DSM 42083.</title>
        <authorList>
            <person name="Duangmal K."/>
            <person name="Klaysubun C."/>
        </authorList>
    </citation>
    <scope>NUCLEOTIDE SEQUENCE [LARGE SCALE GENOMIC DNA]</scope>
    <source>
        <strain evidence="1 2">DSM 42083</strain>
    </source>
</reference>
<proteinExistence type="predicted"/>
<dbReference type="Proteomes" id="UP001206206">
    <property type="component" value="Unassembled WGS sequence"/>
</dbReference>
<organism evidence="1 2">
    <name type="scientific">Streptantibioticus rubrisoli</name>
    <dbReference type="NCBI Taxonomy" id="1387313"/>
    <lineage>
        <taxon>Bacteria</taxon>
        <taxon>Bacillati</taxon>
        <taxon>Actinomycetota</taxon>
        <taxon>Actinomycetes</taxon>
        <taxon>Kitasatosporales</taxon>
        <taxon>Streptomycetaceae</taxon>
        <taxon>Streptantibioticus</taxon>
    </lineage>
</organism>
<evidence type="ECO:0000313" key="1">
    <source>
        <dbReference type="EMBL" id="MCQ4043705.1"/>
    </source>
</evidence>